<dbReference type="Proteomes" id="UP000437068">
    <property type="component" value="Unassembled WGS sequence"/>
</dbReference>
<evidence type="ECO:0000313" key="4">
    <source>
        <dbReference type="EMBL" id="KAE9125964.1"/>
    </source>
</evidence>
<evidence type="ECO:0000256" key="1">
    <source>
        <dbReference type="SAM" id="MobiDB-lite"/>
    </source>
</evidence>
<gene>
    <name evidence="6" type="ORF">PF001_g17110</name>
    <name evidence="5" type="ORF">PF002_g19172</name>
    <name evidence="4" type="ORF">PF006_g16843</name>
    <name evidence="3" type="ORF">PF010_g17246</name>
    <name evidence="2" type="ORF">PF011_g16721</name>
</gene>
<dbReference type="AlphaFoldDB" id="A0A6A3JH72"/>
<evidence type="ECO:0000313" key="5">
    <source>
        <dbReference type="EMBL" id="KAE9209227.1"/>
    </source>
</evidence>
<dbReference type="Proteomes" id="UP000460718">
    <property type="component" value="Unassembled WGS sequence"/>
</dbReference>
<dbReference type="Proteomes" id="UP000440732">
    <property type="component" value="Unassembled WGS sequence"/>
</dbReference>
<evidence type="ECO:0000313" key="9">
    <source>
        <dbReference type="Proteomes" id="UP000440732"/>
    </source>
</evidence>
<evidence type="ECO:0000313" key="6">
    <source>
        <dbReference type="EMBL" id="KAE9295910.1"/>
    </source>
</evidence>
<dbReference type="EMBL" id="QXGE01001217">
    <property type="protein sequence ID" value="KAE9295910.1"/>
    <property type="molecule type" value="Genomic_DNA"/>
</dbReference>
<evidence type="ECO:0000313" key="7">
    <source>
        <dbReference type="Proteomes" id="UP000437068"/>
    </source>
</evidence>
<dbReference type="EMBL" id="QXGA01001199">
    <property type="protein sequence ID" value="KAE9125964.1"/>
    <property type="molecule type" value="Genomic_DNA"/>
</dbReference>
<comment type="caution">
    <text evidence="2">The sequence shown here is derived from an EMBL/GenBank/DDBJ whole genome shotgun (WGS) entry which is preliminary data.</text>
</comment>
<feature type="compositionally biased region" description="Acidic residues" evidence="1">
    <location>
        <begin position="74"/>
        <end position="83"/>
    </location>
</feature>
<dbReference type="EMBL" id="QXFX01001232">
    <property type="protein sequence ID" value="KAE9094075.1"/>
    <property type="molecule type" value="Genomic_DNA"/>
</dbReference>
<accession>A0A6A3JH72</accession>
<dbReference type="Proteomes" id="UP000440367">
    <property type="component" value="Unassembled WGS sequence"/>
</dbReference>
<evidence type="ECO:0000313" key="3">
    <source>
        <dbReference type="EMBL" id="KAE9094075.1"/>
    </source>
</evidence>
<proteinExistence type="predicted"/>
<name>A0A6A3JH72_9STRA</name>
<dbReference type="Proteomes" id="UP000488956">
    <property type="component" value="Unassembled WGS sequence"/>
</dbReference>
<evidence type="ECO:0000313" key="11">
    <source>
        <dbReference type="Proteomes" id="UP000488956"/>
    </source>
</evidence>
<sequence length="249" mass="28359">MTDPDMSSVWRFVAETNLDEIFSGTVTSDSATGGANETSVAIKTELTAVSINSDTSSEASYDDKTSVASFNSDEISEGGDSDEDAKRVINAPTKAEIKRLKQQAYDKRYREKMKVKKISLVRDFVAALKLLNLLLEDRVQRTRMVITTMRLVYLEEDTQPIAADRETIHKEVKNQLSLNQKATRYVESWTTTWTRVQVEKGKYFLKDKADDINLQIRGLTTLREQQTEATTELEWCTQQKRGFNYSTEL</sequence>
<reference evidence="10 11" key="1">
    <citation type="submission" date="2018-09" db="EMBL/GenBank/DDBJ databases">
        <title>Genomic investigation of the strawberry pathogen Phytophthora fragariae indicates pathogenicity is determined by transcriptional variation in three key races.</title>
        <authorList>
            <person name="Adams T.M."/>
            <person name="Armitage A.D."/>
            <person name="Sobczyk M.K."/>
            <person name="Bates H.J."/>
            <person name="Dunwell J.M."/>
            <person name="Nellist C.F."/>
            <person name="Harrison R.J."/>
        </authorList>
    </citation>
    <scope>NUCLEOTIDE SEQUENCE [LARGE SCALE GENOMIC DNA]</scope>
    <source>
        <strain evidence="6 7">A4</strain>
        <strain evidence="5 8">BC-1</strain>
        <strain evidence="4 9">NOV-5</strain>
        <strain evidence="3 11">ONT-3</strain>
        <strain evidence="2 10">SCRP245</strain>
    </source>
</reference>
<dbReference type="EMBL" id="QXGD01001308">
    <property type="protein sequence ID" value="KAE9209227.1"/>
    <property type="molecule type" value="Genomic_DNA"/>
</dbReference>
<evidence type="ECO:0000313" key="8">
    <source>
        <dbReference type="Proteomes" id="UP000440367"/>
    </source>
</evidence>
<dbReference type="EMBL" id="QXFW01001215">
    <property type="protein sequence ID" value="KAE8994486.1"/>
    <property type="molecule type" value="Genomic_DNA"/>
</dbReference>
<evidence type="ECO:0000313" key="10">
    <source>
        <dbReference type="Proteomes" id="UP000460718"/>
    </source>
</evidence>
<protein>
    <submittedName>
        <fullName evidence="2">Uncharacterized protein</fullName>
    </submittedName>
</protein>
<evidence type="ECO:0000313" key="2">
    <source>
        <dbReference type="EMBL" id="KAE8994486.1"/>
    </source>
</evidence>
<feature type="region of interest" description="Disordered" evidence="1">
    <location>
        <begin position="53"/>
        <end position="84"/>
    </location>
</feature>
<organism evidence="2 10">
    <name type="scientific">Phytophthora fragariae</name>
    <dbReference type="NCBI Taxonomy" id="53985"/>
    <lineage>
        <taxon>Eukaryota</taxon>
        <taxon>Sar</taxon>
        <taxon>Stramenopiles</taxon>
        <taxon>Oomycota</taxon>
        <taxon>Peronosporomycetes</taxon>
        <taxon>Peronosporales</taxon>
        <taxon>Peronosporaceae</taxon>
        <taxon>Phytophthora</taxon>
    </lineage>
</organism>